<dbReference type="InterPro" id="IPR004445">
    <property type="entry name" value="GltS"/>
</dbReference>
<dbReference type="AlphaFoldDB" id="A0AAJ1IEI9"/>
<feature type="transmembrane region" description="Helical" evidence="1">
    <location>
        <begin position="367"/>
        <end position="388"/>
    </location>
</feature>
<feature type="transmembrane region" description="Helical" evidence="1">
    <location>
        <begin position="161"/>
        <end position="184"/>
    </location>
</feature>
<dbReference type="PANTHER" id="PTHR36178">
    <property type="entry name" value="SLR0625 PROTEIN"/>
    <property type="match status" value="1"/>
</dbReference>
<sequence>MSYQWSLFIHLGIISCTLLLATWVRTKVNFFQRFLIPNSLLAGFILLPFYNFIFPRFGLSSVNLGEMAYHLLSLSFVALSLKALPRKKPGKGRIFGTTLSVLFQFGVQGFLGLILTFIFIKTIRPDLFHSFGYLLPLGFAQGPGQAYSIGESWKSFGVEGAGSIGLTFAALGFILCSFGGIFIINLGMKKGWIPEEQIAFLKNKDTRPGIHPKGTKLKAGSFLTTETEAIDTLTLNVALVSIGYFAAFLTLKVLDFALSFLGPTGERLADTFWGLSFIFAALAGLLIRQILKATDNQHIVDNMTMNRLTGFFVDLMVAAAIAAISLVVVRNYWGPIIITAVLGATIVAFTTLWYSSRIFTDHRFLRSLLVFGVSTGTLSTGLALLRVVDPDFETPVATDYTYASAITFVFALPYILSMNLTLHTYTTGDWKWFWLCVLINVAYLIFTGIMFFRYAGKRAFKHKTKIWYPEEVLSK</sequence>
<evidence type="ECO:0000313" key="2">
    <source>
        <dbReference type="EMBL" id="MDC7227774.1"/>
    </source>
</evidence>
<feature type="transmembrane region" description="Helical" evidence="1">
    <location>
        <begin position="67"/>
        <end position="84"/>
    </location>
</feature>
<dbReference type="EMBL" id="JAQQAL010000033">
    <property type="protein sequence ID" value="MDC7227774.1"/>
    <property type="molecule type" value="Genomic_DNA"/>
</dbReference>
<evidence type="ECO:0000256" key="1">
    <source>
        <dbReference type="SAM" id="Phobius"/>
    </source>
</evidence>
<feature type="transmembrane region" description="Helical" evidence="1">
    <location>
        <begin position="6"/>
        <end position="24"/>
    </location>
</feature>
<dbReference type="GO" id="GO:0015501">
    <property type="term" value="F:glutamate:sodium symporter activity"/>
    <property type="evidence" value="ECO:0007669"/>
    <property type="project" value="InterPro"/>
</dbReference>
<proteinExistence type="predicted"/>
<keyword evidence="1" id="KW-0472">Membrane</keyword>
<feature type="transmembrane region" description="Helical" evidence="1">
    <location>
        <begin position="36"/>
        <end position="55"/>
    </location>
</feature>
<keyword evidence="1" id="KW-1133">Transmembrane helix</keyword>
<dbReference type="Proteomes" id="UP001221217">
    <property type="component" value="Unassembled WGS sequence"/>
</dbReference>
<dbReference type="GO" id="GO:0015813">
    <property type="term" value="P:L-glutamate transmembrane transport"/>
    <property type="evidence" value="ECO:0007669"/>
    <property type="project" value="InterPro"/>
</dbReference>
<name>A0AAJ1IEI9_9SPIO</name>
<protein>
    <submittedName>
        <fullName evidence="2">Sodium:glutamate symporter</fullName>
    </submittedName>
</protein>
<accession>A0AAJ1IEI9</accession>
<feature type="transmembrane region" description="Helical" evidence="1">
    <location>
        <begin position="400"/>
        <end position="420"/>
    </location>
</feature>
<gene>
    <name evidence="2" type="ORF">PQJ61_13500</name>
</gene>
<keyword evidence="1" id="KW-0812">Transmembrane</keyword>
<feature type="transmembrane region" description="Helical" evidence="1">
    <location>
        <begin position="271"/>
        <end position="287"/>
    </location>
</feature>
<dbReference type="PANTHER" id="PTHR36178:SF1">
    <property type="entry name" value="SODIUM_GLUTAMATE SYMPORTER"/>
    <property type="match status" value="1"/>
</dbReference>
<feature type="transmembrane region" description="Helical" evidence="1">
    <location>
        <begin position="96"/>
        <end position="120"/>
    </location>
</feature>
<comment type="caution">
    <text evidence="2">The sequence shown here is derived from an EMBL/GenBank/DDBJ whole genome shotgun (WGS) entry which is preliminary data.</text>
</comment>
<dbReference type="GO" id="GO:0016020">
    <property type="term" value="C:membrane"/>
    <property type="evidence" value="ECO:0007669"/>
    <property type="project" value="InterPro"/>
</dbReference>
<feature type="transmembrane region" description="Helical" evidence="1">
    <location>
        <begin position="432"/>
        <end position="455"/>
    </location>
</feature>
<feature type="transmembrane region" description="Helical" evidence="1">
    <location>
        <begin position="335"/>
        <end position="355"/>
    </location>
</feature>
<feature type="transmembrane region" description="Helical" evidence="1">
    <location>
        <begin position="308"/>
        <end position="329"/>
    </location>
</feature>
<feature type="transmembrane region" description="Helical" evidence="1">
    <location>
        <begin position="233"/>
        <end position="251"/>
    </location>
</feature>
<reference evidence="2 3" key="1">
    <citation type="submission" date="2022-12" db="EMBL/GenBank/DDBJ databases">
        <title>Metagenome assembled genome from gulf of manar.</title>
        <authorList>
            <person name="Kohli P."/>
            <person name="Pk S."/>
            <person name="Venkata Ramana C."/>
            <person name="Sasikala C."/>
        </authorList>
    </citation>
    <scope>NUCLEOTIDE SEQUENCE [LARGE SCALE GENOMIC DNA]</scope>
    <source>
        <strain evidence="2">JB008</strain>
    </source>
</reference>
<organism evidence="2 3">
    <name type="scientific">Candidatus Thalassospirochaeta sargassi</name>
    <dbReference type="NCBI Taxonomy" id="3119039"/>
    <lineage>
        <taxon>Bacteria</taxon>
        <taxon>Pseudomonadati</taxon>
        <taxon>Spirochaetota</taxon>
        <taxon>Spirochaetia</taxon>
        <taxon>Spirochaetales</taxon>
        <taxon>Spirochaetaceae</taxon>
        <taxon>Candidatus Thalassospirochaeta</taxon>
    </lineage>
</organism>
<evidence type="ECO:0000313" key="3">
    <source>
        <dbReference type="Proteomes" id="UP001221217"/>
    </source>
</evidence>